<dbReference type="InterPro" id="IPR035681">
    <property type="entry name" value="ComA-like_MBL"/>
</dbReference>
<feature type="transmembrane region" description="Helical" evidence="1">
    <location>
        <begin position="274"/>
        <end position="293"/>
    </location>
</feature>
<keyword evidence="1" id="KW-0472">Membrane</keyword>
<evidence type="ECO:0000313" key="4">
    <source>
        <dbReference type="Proteomes" id="UP000823896"/>
    </source>
</evidence>
<dbReference type="AlphaFoldDB" id="A0A9D2NSH6"/>
<organism evidence="3 4">
    <name type="scientific">Candidatus Merdibacter merdavium</name>
    <dbReference type="NCBI Taxonomy" id="2838692"/>
    <lineage>
        <taxon>Bacteria</taxon>
        <taxon>Bacillati</taxon>
        <taxon>Bacillota</taxon>
        <taxon>Erysipelotrichia</taxon>
        <taxon>Erysipelotrichales</taxon>
        <taxon>Erysipelotrichaceae</taxon>
        <taxon>Merdibacter</taxon>
    </lineage>
</organism>
<reference evidence="3" key="1">
    <citation type="journal article" date="2021" name="PeerJ">
        <title>Extensive microbial diversity within the chicken gut microbiome revealed by metagenomics and culture.</title>
        <authorList>
            <person name="Gilroy R."/>
            <person name="Ravi A."/>
            <person name="Getino M."/>
            <person name="Pursley I."/>
            <person name="Horton D.L."/>
            <person name="Alikhan N.F."/>
            <person name="Baker D."/>
            <person name="Gharbi K."/>
            <person name="Hall N."/>
            <person name="Watson M."/>
            <person name="Adriaenssens E.M."/>
            <person name="Foster-Nyarko E."/>
            <person name="Jarju S."/>
            <person name="Secka A."/>
            <person name="Antonio M."/>
            <person name="Oren A."/>
            <person name="Chaudhuri R.R."/>
            <person name="La Ragione R."/>
            <person name="Hildebrand F."/>
            <person name="Pallen M.J."/>
        </authorList>
    </citation>
    <scope>NUCLEOTIDE SEQUENCE</scope>
    <source>
        <strain evidence="3">CHK187-11901</strain>
    </source>
</reference>
<feature type="transmembrane region" description="Helical" evidence="1">
    <location>
        <begin position="338"/>
        <end position="361"/>
    </location>
</feature>
<dbReference type="Proteomes" id="UP000823896">
    <property type="component" value="Unassembled WGS sequence"/>
</dbReference>
<comment type="caution">
    <text evidence="3">The sequence shown here is derived from an EMBL/GenBank/DDBJ whole genome shotgun (WGS) entry which is preliminary data.</text>
</comment>
<dbReference type="InterPro" id="IPR001279">
    <property type="entry name" value="Metallo-B-lactamas"/>
</dbReference>
<evidence type="ECO:0000313" key="3">
    <source>
        <dbReference type="EMBL" id="HJC36545.1"/>
    </source>
</evidence>
<dbReference type="PANTHER" id="PTHR30619:SF7">
    <property type="entry name" value="BETA-LACTAMASE DOMAIN PROTEIN"/>
    <property type="match status" value="1"/>
</dbReference>
<feature type="transmembrane region" description="Helical" evidence="1">
    <location>
        <begin position="218"/>
        <end position="237"/>
    </location>
</feature>
<feature type="transmembrane region" description="Helical" evidence="1">
    <location>
        <begin position="48"/>
        <end position="67"/>
    </location>
</feature>
<feature type="transmembrane region" description="Helical" evidence="1">
    <location>
        <begin position="305"/>
        <end position="326"/>
    </location>
</feature>
<dbReference type="Gene3D" id="3.60.15.10">
    <property type="entry name" value="Ribonuclease Z/Hydroxyacylglutathione hydrolase-like"/>
    <property type="match status" value="2"/>
</dbReference>
<reference evidence="3" key="2">
    <citation type="submission" date="2021-04" db="EMBL/GenBank/DDBJ databases">
        <authorList>
            <person name="Gilroy R."/>
        </authorList>
    </citation>
    <scope>NUCLEOTIDE SEQUENCE</scope>
    <source>
        <strain evidence="3">CHK187-11901</strain>
    </source>
</reference>
<evidence type="ECO:0000256" key="1">
    <source>
        <dbReference type="SAM" id="Phobius"/>
    </source>
</evidence>
<keyword evidence="1" id="KW-0812">Transmembrane</keyword>
<dbReference type="SMART" id="SM00849">
    <property type="entry name" value="Lactamase_B"/>
    <property type="match status" value="1"/>
</dbReference>
<dbReference type="EMBL" id="DWWM01000032">
    <property type="protein sequence ID" value="HJC36545.1"/>
    <property type="molecule type" value="Genomic_DNA"/>
</dbReference>
<dbReference type="PANTHER" id="PTHR30619">
    <property type="entry name" value="DNA INTERNALIZATION/COMPETENCE PROTEIN COMEC/REC2"/>
    <property type="match status" value="1"/>
</dbReference>
<protein>
    <submittedName>
        <fullName evidence="3">MBL fold metallo-hydrolase</fullName>
    </submittedName>
</protein>
<dbReference type="InterPro" id="IPR036866">
    <property type="entry name" value="RibonucZ/Hydroxyglut_hydro"/>
</dbReference>
<sequence length="651" mass="73420">MKRSRKRSCFEPPDLLAAGLALWTFLLTDSMPLRCWLLLMWLILRRRHVSTLMLIILSFLCAFYLPARLPARPPDTRIVQVEQIRSSYVVAEAKGQRIVVYGLQQPAFGDIIRVSGEWKTLHSNHNFGAFSFDEHMAKRGIRYRISSEESETLKAADSLRARLFRHVWEYEEDHRALLLSLIYGIQEEGSYLLSACGLHLSTLSYWLKKLAGKRMAPGPCQALVVIFLAVSGTLTTFSDSLFRVLCVQCAAMMPLGRRDQAGAGMLLVLLLRPYMADEMAFVLPFALRLAFLFNRSRLSARLLSLLVIIPVQLCCFHEVAIVQTVLFQPLRMLYTLLYVPALLALFIPSCMPALLTLAALLERLSAFAQTWVLSYYPSVLWLLGWLVLTLKLLQRRKKLTWALLALLLAGSQAEVYLDPFFEVMIIDVGQGDCALISLPHHQGTIMIDAAGSLYRNIPERVIAPILKDKKITCIDKLILTHDDLDHSGGLKELSKIVEIKEVITAKQDIEAPMRIHALIPDYKGEDENDDSVVSWFGRDGLTYLFMGDLGIKGEKAILDQYQDLPCDILKIAHHGSDTSSSADFLHAMKPRLALISVGHDNRYGHPSETVLDTLRQEQIPYYSTAEDGAILIRSMALIKYVRTARGEFAIM</sequence>
<dbReference type="SUPFAM" id="SSF56281">
    <property type="entry name" value="Metallo-hydrolase/oxidoreductase"/>
    <property type="match status" value="1"/>
</dbReference>
<dbReference type="Pfam" id="PF00753">
    <property type="entry name" value="Lactamase_B"/>
    <property type="match status" value="1"/>
</dbReference>
<gene>
    <name evidence="3" type="ORF">H9702_05385</name>
</gene>
<accession>A0A9D2NSH6</accession>
<name>A0A9D2NSH6_9FIRM</name>
<dbReference type="InterPro" id="IPR052159">
    <property type="entry name" value="Competence_DNA_uptake"/>
</dbReference>
<evidence type="ECO:0000259" key="2">
    <source>
        <dbReference type="SMART" id="SM00849"/>
    </source>
</evidence>
<dbReference type="CDD" id="cd07731">
    <property type="entry name" value="ComA-like_MBL-fold"/>
    <property type="match status" value="1"/>
</dbReference>
<feature type="domain" description="Metallo-beta-lactamase" evidence="2">
    <location>
        <begin position="430"/>
        <end position="599"/>
    </location>
</feature>
<keyword evidence="1" id="KW-1133">Transmembrane helix</keyword>
<proteinExistence type="predicted"/>
<feature type="transmembrane region" description="Helical" evidence="1">
    <location>
        <begin position="373"/>
        <end position="393"/>
    </location>
</feature>